<dbReference type="EMBL" id="NIDE01000017">
    <property type="protein sequence ID" value="OWK35969.1"/>
    <property type="molecule type" value="Genomic_DNA"/>
</dbReference>
<proteinExistence type="predicted"/>
<feature type="region of interest" description="Disordered" evidence="1">
    <location>
        <begin position="1"/>
        <end position="35"/>
    </location>
</feature>
<evidence type="ECO:0000256" key="2">
    <source>
        <dbReference type="SAM" id="Phobius"/>
    </source>
</evidence>
<accession>A0A225DFN8</accession>
<dbReference type="SUPFAM" id="SSF48371">
    <property type="entry name" value="ARM repeat"/>
    <property type="match status" value="1"/>
</dbReference>
<reference evidence="4" key="1">
    <citation type="submission" date="2017-06" db="EMBL/GenBank/DDBJ databases">
        <title>Genome analysis of Fimbriiglobus ruber SP5, the first member of the order Planctomycetales with confirmed chitinolytic capability.</title>
        <authorList>
            <person name="Ravin N.V."/>
            <person name="Rakitin A.L."/>
            <person name="Ivanova A.A."/>
            <person name="Beletsky A.V."/>
            <person name="Kulichevskaya I.S."/>
            <person name="Mardanov A.V."/>
            <person name="Dedysh S.N."/>
        </authorList>
    </citation>
    <scope>NUCLEOTIDE SEQUENCE [LARGE SCALE GENOMIC DNA]</scope>
    <source>
        <strain evidence="4">SP5</strain>
    </source>
</reference>
<feature type="compositionally biased region" description="Basic residues" evidence="1">
    <location>
        <begin position="25"/>
        <end position="35"/>
    </location>
</feature>
<dbReference type="InterPro" id="IPR016024">
    <property type="entry name" value="ARM-type_fold"/>
</dbReference>
<keyword evidence="2" id="KW-1133">Transmembrane helix</keyword>
<evidence type="ECO:0000313" key="3">
    <source>
        <dbReference type="EMBL" id="OWK35969.1"/>
    </source>
</evidence>
<dbReference type="Proteomes" id="UP000214646">
    <property type="component" value="Unassembled WGS sequence"/>
</dbReference>
<evidence type="ECO:0000256" key="1">
    <source>
        <dbReference type="SAM" id="MobiDB-lite"/>
    </source>
</evidence>
<dbReference type="AlphaFoldDB" id="A0A225DFN8"/>
<sequence length="642" mass="67209">MTAPAEPTEQSSPWETEAPSAVVKSPRKAPPKNKKKKSKLALILGAVAGVLFLGCTGVSAAVYFAVIQPALRAARDIQSQPQKDAVVNDDPTTVDGAVAALASPDGDLRVKGLAVLAAAPREAGKLVKVSSALHAYADKNSEFKSTSADAFLKAVERWGTATNTPDLEALIPAPPDPAPVWERAARQLFNIEPPRAAERVVARALAPKADESAAGLVKEFRVYSQPAIVHRVNDPDSGVRGRAERLLKEVFKLPAAQYENELLRQSLSDLAVDSVPTVTSAADHLAEVGRARAQDLSGSPTVFPELIATAKRLGKPVPAPVIVAATVWCQKTDALTLAGLLKLAGPDGVSAVTDKLAKLKNPTTYPVLIAALADSEGGFEYLALKSIGADAAKALEKGKTDPNEKVRRQCQNLLAFILANGGTMTPPSTAVTTTTVPVGPLAAALAKLAAAKTEVDIAAALDAIAKIDPTSASDAERASTVKTLVPQVNKTSGDAQTSAANAITVWADKKNADQLASAIAQQPICDWNNALKNLGQWKLPATVASIIAATVVPSNSDAAVAAIKAFGPIAEPEVLKQFTFARGTNSTKLVAMCHMLEAIGTAKSLPQLEALYKLETTRKKMILDVKTACEKALKAVKTRAKK</sequence>
<evidence type="ECO:0000313" key="4">
    <source>
        <dbReference type="Proteomes" id="UP000214646"/>
    </source>
</evidence>
<organism evidence="3 4">
    <name type="scientific">Fimbriiglobus ruber</name>
    <dbReference type="NCBI Taxonomy" id="1908690"/>
    <lineage>
        <taxon>Bacteria</taxon>
        <taxon>Pseudomonadati</taxon>
        <taxon>Planctomycetota</taxon>
        <taxon>Planctomycetia</taxon>
        <taxon>Gemmatales</taxon>
        <taxon>Gemmataceae</taxon>
        <taxon>Fimbriiglobus</taxon>
    </lineage>
</organism>
<gene>
    <name evidence="3" type="ORF">FRUB_08532</name>
</gene>
<name>A0A225DFN8_9BACT</name>
<protein>
    <submittedName>
        <fullName evidence="3">Uncharacterized protein</fullName>
    </submittedName>
</protein>
<keyword evidence="2" id="KW-0472">Membrane</keyword>
<keyword evidence="2" id="KW-0812">Transmembrane</keyword>
<keyword evidence="4" id="KW-1185">Reference proteome</keyword>
<feature type="transmembrane region" description="Helical" evidence="2">
    <location>
        <begin position="40"/>
        <end position="66"/>
    </location>
</feature>
<comment type="caution">
    <text evidence="3">The sequence shown here is derived from an EMBL/GenBank/DDBJ whole genome shotgun (WGS) entry which is preliminary data.</text>
</comment>